<dbReference type="SUPFAM" id="SSF57756">
    <property type="entry name" value="Retrovirus zinc finger-like domains"/>
    <property type="match status" value="1"/>
</dbReference>
<dbReference type="EMBL" id="JAFNEN010000446">
    <property type="protein sequence ID" value="KAG8182819.1"/>
    <property type="molecule type" value="Genomic_DNA"/>
</dbReference>
<feature type="compositionally biased region" description="Polar residues" evidence="2">
    <location>
        <begin position="221"/>
        <end position="239"/>
    </location>
</feature>
<dbReference type="Pfam" id="PF22936">
    <property type="entry name" value="Pol_BBD"/>
    <property type="match status" value="1"/>
</dbReference>
<feature type="domain" description="CCHC-type" evidence="3">
    <location>
        <begin position="32"/>
        <end position="49"/>
    </location>
</feature>
<keyword evidence="1" id="KW-0479">Metal-binding</keyword>
<gene>
    <name evidence="4" type="ORF">JTE90_003492</name>
</gene>
<keyword evidence="1" id="KW-0862">Zinc</keyword>
<keyword evidence="1" id="KW-0863">Zinc-finger</keyword>
<dbReference type="InterPro" id="IPR001878">
    <property type="entry name" value="Znf_CCHC"/>
</dbReference>
<organism evidence="4 5">
    <name type="scientific">Oedothorax gibbosus</name>
    <dbReference type="NCBI Taxonomy" id="931172"/>
    <lineage>
        <taxon>Eukaryota</taxon>
        <taxon>Metazoa</taxon>
        <taxon>Ecdysozoa</taxon>
        <taxon>Arthropoda</taxon>
        <taxon>Chelicerata</taxon>
        <taxon>Arachnida</taxon>
        <taxon>Araneae</taxon>
        <taxon>Araneomorphae</taxon>
        <taxon>Entelegynae</taxon>
        <taxon>Araneoidea</taxon>
        <taxon>Linyphiidae</taxon>
        <taxon>Erigoninae</taxon>
        <taxon>Oedothorax</taxon>
    </lineage>
</organism>
<evidence type="ECO:0000259" key="3">
    <source>
        <dbReference type="PROSITE" id="PS50158"/>
    </source>
</evidence>
<feature type="region of interest" description="Disordered" evidence="2">
    <location>
        <begin position="221"/>
        <end position="276"/>
    </location>
</feature>
<evidence type="ECO:0000313" key="4">
    <source>
        <dbReference type="EMBL" id="KAG8182819.1"/>
    </source>
</evidence>
<name>A0AAV6UFP4_9ARAC</name>
<evidence type="ECO:0000256" key="1">
    <source>
        <dbReference type="PROSITE-ProRule" id="PRU00047"/>
    </source>
</evidence>
<accession>A0AAV6UFP4</accession>
<comment type="caution">
    <text evidence="4">The sequence shown here is derived from an EMBL/GenBank/DDBJ whole genome shotgun (WGS) entry which is preliminary data.</text>
</comment>
<dbReference type="Proteomes" id="UP000827092">
    <property type="component" value="Unassembled WGS sequence"/>
</dbReference>
<reference evidence="4 5" key="1">
    <citation type="journal article" date="2022" name="Nat. Ecol. Evol.">
        <title>A masculinizing supergene underlies an exaggerated male reproductive morph in a spider.</title>
        <authorList>
            <person name="Hendrickx F."/>
            <person name="De Corte Z."/>
            <person name="Sonet G."/>
            <person name="Van Belleghem S.M."/>
            <person name="Kostlbacher S."/>
            <person name="Vangestel C."/>
        </authorList>
    </citation>
    <scope>NUCLEOTIDE SEQUENCE [LARGE SCALE GENOMIC DNA]</scope>
    <source>
        <strain evidence="4">W744_W776</strain>
    </source>
</reference>
<keyword evidence="5" id="KW-1185">Reference proteome</keyword>
<dbReference type="GO" id="GO:0008270">
    <property type="term" value="F:zinc ion binding"/>
    <property type="evidence" value="ECO:0007669"/>
    <property type="project" value="UniProtKB-KW"/>
</dbReference>
<evidence type="ECO:0000256" key="2">
    <source>
        <dbReference type="SAM" id="MobiDB-lite"/>
    </source>
</evidence>
<dbReference type="AlphaFoldDB" id="A0AAV6UFP4"/>
<feature type="compositionally biased region" description="Acidic residues" evidence="2">
    <location>
        <begin position="241"/>
        <end position="252"/>
    </location>
</feature>
<dbReference type="PROSITE" id="PS50158">
    <property type="entry name" value="ZF_CCHC"/>
    <property type="match status" value="1"/>
</dbReference>
<dbReference type="PANTHER" id="PTHR47592:SF27">
    <property type="entry name" value="OS08G0421700 PROTEIN"/>
    <property type="match status" value="1"/>
</dbReference>
<dbReference type="InterPro" id="IPR054722">
    <property type="entry name" value="PolX-like_BBD"/>
</dbReference>
<sequence length="344" mass="38257">MRLPCKAKSESAAFVAKTQKSTQPPKGVKQERRCFKCNQLGHIAKHCRKRNAVKSSDGPVSKHTREGNAFMCSIPGVAEEDVWLADSGASAHMTRHKEYFSSFESFTPPKEVQVGNNSTILAYGQGVIDVKMKIGGQWIKNYLTNVWYVPEVGRNLFSISETISKGYKFEADMKGCWFTRHEKVQLVGKPTTKGLYALEMCVIVPEVAAEIYVASSEGSAQQVTNNGSSHEGTSVSTDVLQDADETEEEESPESVVSKPQEEDETEEDESSEPVVSKRMVKLPEYLKDFVLLAACDVPDSYHSAMSSNDAENWRCKSDYVFVIQHVVQHIVHQPPLRVEEAGAR</sequence>
<dbReference type="Gene3D" id="4.10.60.10">
    <property type="entry name" value="Zinc finger, CCHC-type"/>
    <property type="match status" value="1"/>
</dbReference>
<dbReference type="PANTHER" id="PTHR47592">
    <property type="entry name" value="PBF68 PROTEIN"/>
    <property type="match status" value="1"/>
</dbReference>
<evidence type="ECO:0000313" key="5">
    <source>
        <dbReference type="Proteomes" id="UP000827092"/>
    </source>
</evidence>
<dbReference type="GO" id="GO:0003676">
    <property type="term" value="F:nucleic acid binding"/>
    <property type="evidence" value="ECO:0007669"/>
    <property type="project" value="InterPro"/>
</dbReference>
<proteinExistence type="predicted"/>
<protein>
    <recommendedName>
        <fullName evidence="3">CCHC-type domain-containing protein</fullName>
    </recommendedName>
</protein>
<dbReference type="InterPro" id="IPR036875">
    <property type="entry name" value="Znf_CCHC_sf"/>
</dbReference>
<dbReference type="Pfam" id="PF00098">
    <property type="entry name" value="zf-CCHC"/>
    <property type="match status" value="1"/>
</dbReference>
<feature type="compositionally biased region" description="Acidic residues" evidence="2">
    <location>
        <begin position="261"/>
        <end position="271"/>
    </location>
</feature>
<dbReference type="SMART" id="SM00343">
    <property type="entry name" value="ZnF_C2HC"/>
    <property type="match status" value="1"/>
</dbReference>